<evidence type="ECO:0000313" key="1">
    <source>
        <dbReference type="EMBL" id="QEC66113.1"/>
    </source>
</evidence>
<keyword evidence="2" id="KW-1185">Reference proteome</keyword>
<name>A0A5B8V5L9_9BACT</name>
<dbReference type="AlphaFoldDB" id="A0A5B8V5L9"/>
<dbReference type="InterPro" id="IPR025345">
    <property type="entry name" value="DUF4249"/>
</dbReference>
<dbReference type="PROSITE" id="PS51257">
    <property type="entry name" value="PROKAR_LIPOPROTEIN"/>
    <property type="match status" value="1"/>
</dbReference>
<accession>A0A5B8V5L9</accession>
<organism evidence="1 2">
    <name type="scientific">Panacibacter ginsenosidivorans</name>
    <dbReference type="NCBI Taxonomy" id="1813871"/>
    <lineage>
        <taxon>Bacteria</taxon>
        <taxon>Pseudomonadati</taxon>
        <taxon>Bacteroidota</taxon>
        <taxon>Chitinophagia</taxon>
        <taxon>Chitinophagales</taxon>
        <taxon>Chitinophagaceae</taxon>
        <taxon>Panacibacter</taxon>
    </lineage>
</organism>
<protein>
    <submittedName>
        <fullName evidence="1">DUF4249 domain-containing protein</fullName>
    </submittedName>
</protein>
<sequence>MKTTIATYKKLKMVGFKKPLIFFVAIVITVSCKEVYQPNIVSPTTGYLVVEGFINSGGGPTTITLTGTTELVDSVSIAYEHNAQVNIESDNNESFSLEEGFNGIYTSDSLNLNPLSKYRIKINTQNGKEYVSDFVSVKHTPVIDSISWQREYGGVNIYVNTHGDQNNTKYYRWSYSETWEFHAAYISYLDYLRDPFTHNVTSLIGRSIESTNSLYYCWKTQNSSHIILGTSEKLNTDRIYLPIRYIEPNAEELSVRYYIKLNQYTLSHDAYNFYQKLKKNTEQLGSIFDAQPSELSGNIHCVSNPEEQAIGFIEVSELQQKDIFISNQQVTPWGTPPDCNRIIIYNDPDSIRPYQDSYIPLHGVLFRGLAIVKFDAAPPSCVDCTLRGTNIKPSFWP</sequence>
<gene>
    <name evidence="1" type="ORF">FRZ67_01885</name>
</gene>
<proteinExistence type="predicted"/>
<dbReference type="KEGG" id="pgin:FRZ67_01885"/>
<dbReference type="Proteomes" id="UP000321533">
    <property type="component" value="Chromosome"/>
</dbReference>
<dbReference type="Pfam" id="PF14054">
    <property type="entry name" value="DUF4249"/>
    <property type="match status" value="1"/>
</dbReference>
<evidence type="ECO:0000313" key="2">
    <source>
        <dbReference type="Proteomes" id="UP000321533"/>
    </source>
</evidence>
<reference evidence="1 2" key="1">
    <citation type="journal article" date="2016" name="Int. J. Syst. Evol. Microbiol.">
        <title>Panacibacter ginsenosidivorans gen. nov., sp. nov., with ginsenoside converting activity isolated from soil of a ginseng field.</title>
        <authorList>
            <person name="Siddiqi M.Z."/>
            <person name="Muhammad Shafi S."/>
            <person name="Choi K.D."/>
            <person name="Im W.T."/>
        </authorList>
    </citation>
    <scope>NUCLEOTIDE SEQUENCE [LARGE SCALE GENOMIC DNA]</scope>
    <source>
        <strain evidence="1 2">Gsoil1550</strain>
    </source>
</reference>
<dbReference type="OrthoDB" id="1062680at2"/>
<dbReference type="RefSeq" id="WP_147187913.1">
    <property type="nucleotide sequence ID" value="NZ_CP042435.1"/>
</dbReference>
<dbReference type="EMBL" id="CP042435">
    <property type="protein sequence ID" value="QEC66113.1"/>
    <property type="molecule type" value="Genomic_DNA"/>
</dbReference>